<dbReference type="Proteomes" id="UP000313359">
    <property type="component" value="Unassembled WGS sequence"/>
</dbReference>
<dbReference type="OrthoDB" id="19861at2759"/>
<keyword evidence="2" id="KW-1185">Reference proteome</keyword>
<gene>
    <name evidence="1" type="ORF">L227DRAFT_649855</name>
</gene>
<evidence type="ECO:0000313" key="2">
    <source>
        <dbReference type="Proteomes" id="UP000313359"/>
    </source>
</evidence>
<dbReference type="AlphaFoldDB" id="A0A5C2SNF6"/>
<evidence type="ECO:0000313" key="1">
    <source>
        <dbReference type="EMBL" id="RPD64677.1"/>
    </source>
</evidence>
<accession>A0A5C2SNF6</accession>
<sequence length="140" mass="15069">MFTCPATLDLSIFSARTTRRPCNPRNGFSTARSAPLHGAGCIRASTGFRPDSVTNVPGIDGVLADSANVHAVQAAIAGAGEHRSPADGLQKVWTHLDDRIRDKRAWRVVFVADCGEVARDKPPVRFMSTVQSGSFDNFSK</sequence>
<dbReference type="EMBL" id="ML122253">
    <property type="protein sequence ID" value="RPD64677.1"/>
    <property type="molecule type" value="Genomic_DNA"/>
</dbReference>
<reference evidence="1" key="1">
    <citation type="journal article" date="2018" name="Genome Biol. Evol.">
        <title>Genomics and development of Lentinus tigrinus, a white-rot wood-decaying mushroom with dimorphic fruiting bodies.</title>
        <authorList>
            <person name="Wu B."/>
            <person name="Xu Z."/>
            <person name="Knudson A."/>
            <person name="Carlson A."/>
            <person name="Chen N."/>
            <person name="Kovaka S."/>
            <person name="LaButti K."/>
            <person name="Lipzen A."/>
            <person name="Pennachio C."/>
            <person name="Riley R."/>
            <person name="Schakwitz W."/>
            <person name="Umezawa K."/>
            <person name="Ohm R.A."/>
            <person name="Grigoriev I.V."/>
            <person name="Nagy L.G."/>
            <person name="Gibbons J."/>
            <person name="Hibbett D."/>
        </authorList>
    </citation>
    <scope>NUCLEOTIDE SEQUENCE [LARGE SCALE GENOMIC DNA]</scope>
    <source>
        <strain evidence="1">ALCF2SS1-6</strain>
    </source>
</reference>
<protein>
    <submittedName>
        <fullName evidence="1">Uncharacterized protein</fullName>
    </submittedName>
</protein>
<name>A0A5C2SNF6_9APHY</name>
<organism evidence="1 2">
    <name type="scientific">Lentinus tigrinus ALCF2SS1-6</name>
    <dbReference type="NCBI Taxonomy" id="1328759"/>
    <lineage>
        <taxon>Eukaryota</taxon>
        <taxon>Fungi</taxon>
        <taxon>Dikarya</taxon>
        <taxon>Basidiomycota</taxon>
        <taxon>Agaricomycotina</taxon>
        <taxon>Agaricomycetes</taxon>
        <taxon>Polyporales</taxon>
        <taxon>Polyporaceae</taxon>
        <taxon>Lentinus</taxon>
    </lineage>
</organism>
<proteinExistence type="predicted"/>